<dbReference type="GO" id="GO:0006313">
    <property type="term" value="P:DNA transposition"/>
    <property type="evidence" value="ECO:0007669"/>
    <property type="project" value="InterPro"/>
</dbReference>
<dbReference type="OrthoDB" id="6425807at2759"/>
<evidence type="ECO:0000313" key="3">
    <source>
        <dbReference type="Proteomes" id="UP000499080"/>
    </source>
</evidence>
<dbReference type="EMBL" id="BGPR01136632">
    <property type="protein sequence ID" value="GBN58295.1"/>
    <property type="molecule type" value="Genomic_DNA"/>
</dbReference>
<dbReference type="Pfam" id="PF01498">
    <property type="entry name" value="HTH_Tnp_Tc3_2"/>
    <property type="match status" value="1"/>
</dbReference>
<dbReference type="InterPro" id="IPR002492">
    <property type="entry name" value="Transposase_Tc1-like"/>
</dbReference>
<sequence>MCRSGVMCVNKTHKRQNGSILNLDIKPHMRNHYGPIHRLWNLYKREQNASRRRGTPENHHNGKLSLPVAMCQTPEALTARQLASQLDAAVGRPISRQTVSHRLHEGGLFARRHVVCVPLSPLHVRAWLHWARGHRS</sequence>
<feature type="domain" description="Transposase Tc1-like" evidence="1">
    <location>
        <begin position="77"/>
        <end position="135"/>
    </location>
</feature>
<comment type="caution">
    <text evidence="2">The sequence shown here is derived from an EMBL/GenBank/DDBJ whole genome shotgun (WGS) entry which is preliminary data.</text>
</comment>
<accession>A0A4Y2Q2B1</accession>
<dbReference type="Proteomes" id="UP000499080">
    <property type="component" value="Unassembled WGS sequence"/>
</dbReference>
<proteinExistence type="predicted"/>
<dbReference type="GO" id="GO:0015074">
    <property type="term" value="P:DNA integration"/>
    <property type="evidence" value="ECO:0007669"/>
    <property type="project" value="InterPro"/>
</dbReference>
<protein>
    <recommendedName>
        <fullName evidence="1">Transposase Tc1-like domain-containing protein</fullName>
    </recommendedName>
</protein>
<evidence type="ECO:0000259" key="1">
    <source>
        <dbReference type="Pfam" id="PF01498"/>
    </source>
</evidence>
<evidence type="ECO:0000313" key="2">
    <source>
        <dbReference type="EMBL" id="GBN58295.1"/>
    </source>
</evidence>
<name>A0A4Y2Q2B1_ARAVE</name>
<gene>
    <name evidence="2" type="ORF">AVEN_75917_1</name>
</gene>
<dbReference type="GO" id="GO:0003677">
    <property type="term" value="F:DNA binding"/>
    <property type="evidence" value="ECO:0007669"/>
    <property type="project" value="InterPro"/>
</dbReference>
<dbReference type="AlphaFoldDB" id="A0A4Y2Q2B1"/>
<keyword evidence="3" id="KW-1185">Reference proteome</keyword>
<reference evidence="2 3" key="1">
    <citation type="journal article" date="2019" name="Sci. Rep.">
        <title>Orb-weaving spider Araneus ventricosus genome elucidates the spidroin gene catalogue.</title>
        <authorList>
            <person name="Kono N."/>
            <person name="Nakamura H."/>
            <person name="Ohtoshi R."/>
            <person name="Moran D.A.P."/>
            <person name="Shinohara A."/>
            <person name="Yoshida Y."/>
            <person name="Fujiwara M."/>
            <person name="Mori M."/>
            <person name="Tomita M."/>
            <person name="Arakawa K."/>
        </authorList>
    </citation>
    <scope>NUCLEOTIDE SEQUENCE [LARGE SCALE GENOMIC DNA]</scope>
</reference>
<organism evidence="2 3">
    <name type="scientific">Araneus ventricosus</name>
    <name type="common">Orbweaver spider</name>
    <name type="synonym">Epeira ventricosa</name>
    <dbReference type="NCBI Taxonomy" id="182803"/>
    <lineage>
        <taxon>Eukaryota</taxon>
        <taxon>Metazoa</taxon>
        <taxon>Ecdysozoa</taxon>
        <taxon>Arthropoda</taxon>
        <taxon>Chelicerata</taxon>
        <taxon>Arachnida</taxon>
        <taxon>Araneae</taxon>
        <taxon>Araneomorphae</taxon>
        <taxon>Entelegynae</taxon>
        <taxon>Araneoidea</taxon>
        <taxon>Araneidae</taxon>
        <taxon>Araneus</taxon>
    </lineage>
</organism>